<gene>
    <name evidence="1" type="ORF">D1631_05520</name>
</gene>
<evidence type="ECO:0000313" key="2">
    <source>
        <dbReference type="Proteomes" id="UP000278775"/>
    </source>
</evidence>
<dbReference type="Proteomes" id="UP000278775">
    <property type="component" value="Unassembled WGS sequence"/>
</dbReference>
<dbReference type="EMBL" id="QWIU01000002">
    <property type="protein sequence ID" value="RNA61429.1"/>
    <property type="molecule type" value="Genomic_DNA"/>
</dbReference>
<reference evidence="1 2" key="1">
    <citation type="submission" date="2018-08" db="EMBL/GenBank/DDBJ databases">
        <title>Chryseobacterium nematophagum: a novel matrix digesting pathogen of nematodes.</title>
        <authorList>
            <person name="Page A."/>
            <person name="Roberts M."/>
            <person name="Felix M.-A."/>
            <person name="Weir W."/>
        </authorList>
    </citation>
    <scope>NUCLEOTIDE SEQUENCE [LARGE SCALE GENOMIC DNA]</scope>
    <source>
        <strain evidence="1 2">JUb129</strain>
    </source>
</reference>
<evidence type="ECO:0000313" key="1">
    <source>
        <dbReference type="EMBL" id="RNA61429.1"/>
    </source>
</evidence>
<protein>
    <submittedName>
        <fullName evidence="1">Uncharacterized protein</fullName>
    </submittedName>
</protein>
<sequence>MKNIFITTKGLLLAMLIIGNLFYSQIRVVGNNPNPNQEMGNTSAFIDGSSQNDLNSTTNVGKGIAFPRTDLSVFTEFAGSTSGIPTSFPHYYDGLIVYNIADSGVAGIGSTEGTLCRGFWYYENPSANLSGGTWRPLNPGQCSNNNDGSVAAFTCSSITEPTGIIQGIPYTGIMSIPYTGGNGGSYSGATLYSGNGLIFSIPQGHLATGSGTLTVNISGTAINTGTTTFDINFLGASCPGKSVIVGSRPVDPGNLDDWDTHNVGANRGASPHIINENIHGDYYQWGKKLPAATKTTPAGSIPGWSYDYSPDGAWSSTTKTANDPCPTHYRVPSLQQWATLFSTHTAIEAYGPWVMNGFDSAVRIQDQNKMLTLPISGVRVSNDGALTARGIWGLYWTSSIENGTLAHVQYFAKVPNTAITVDHTIKTVDRLDGLSVRCIRYE</sequence>
<organism evidence="1 2">
    <name type="scientific">Chryseobacterium nematophagum</name>
    <dbReference type="NCBI Taxonomy" id="2305228"/>
    <lineage>
        <taxon>Bacteria</taxon>
        <taxon>Pseudomonadati</taxon>
        <taxon>Bacteroidota</taxon>
        <taxon>Flavobacteriia</taxon>
        <taxon>Flavobacteriales</taxon>
        <taxon>Weeksellaceae</taxon>
        <taxon>Chryseobacterium group</taxon>
        <taxon>Chryseobacterium</taxon>
    </lineage>
</organism>
<dbReference type="AlphaFoldDB" id="A0A3M7TFN1"/>
<comment type="caution">
    <text evidence="1">The sequence shown here is derived from an EMBL/GenBank/DDBJ whole genome shotgun (WGS) entry which is preliminary data.</text>
</comment>
<proteinExistence type="predicted"/>
<dbReference type="OrthoDB" id="1453974at2"/>
<name>A0A3M7TFN1_9FLAO</name>
<dbReference type="RefSeq" id="WP_122635570.1">
    <property type="nucleotide sequence ID" value="NZ_QWIU01000002.1"/>
</dbReference>
<accession>A0A3M7TFN1</accession>